<gene>
    <name evidence="2" type="ORF">CDL15_Pgr010573</name>
</gene>
<evidence type="ECO:0000313" key="3">
    <source>
        <dbReference type="Proteomes" id="UP000197138"/>
    </source>
</evidence>
<accession>A0A218WWS3</accession>
<proteinExistence type="predicted"/>
<organism evidence="2 3">
    <name type="scientific">Punica granatum</name>
    <name type="common">Pomegranate</name>
    <dbReference type="NCBI Taxonomy" id="22663"/>
    <lineage>
        <taxon>Eukaryota</taxon>
        <taxon>Viridiplantae</taxon>
        <taxon>Streptophyta</taxon>
        <taxon>Embryophyta</taxon>
        <taxon>Tracheophyta</taxon>
        <taxon>Spermatophyta</taxon>
        <taxon>Magnoliopsida</taxon>
        <taxon>eudicotyledons</taxon>
        <taxon>Gunneridae</taxon>
        <taxon>Pentapetalae</taxon>
        <taxon>rosids</taxon>
        <taxon>malvids</taxon>
        <taxon>Myrtales</taxon>
        <taxon>Lythraceae</taxon>
        <taxon>Punica</taxon>
    </lineage>
</organism>
<feature type="compositionally biased region" description="Polar residues" evidence="1">
    <location>
        <begin position="102"/>
        <end position="111"/>
    </location>
</feature>
<evidence type="ECO:0000313" key="2">
    <source>
        <dbReference type="EMBL" id="OWM76998.1"/>
    </source>
</evidence>
<evidence type="ECO:0000256" key="1">
    <source>
        <dbReference type="SAM" id="MobiDB-lite"/>
    </source>
</evidence>
<reference evidence="3" key="1">
    <citation type="journal article" date="2017" name="Plant J.">
        <title>The pomegranate (Punica granatum L.) genome and the genomics of punicalagin biosynthesis.</title>
        <authorList>
            <person name="Qin G."/>
            <person name="Xu C."/>
            <person name="Ming R."/>
            <person name="Tang H."/>
            <person name="Guyot R."/>
            <person name="Kramer E.M."/>
            <person name="Hu Y."/>
            <person name="Yi X."/>
            <person name="Qi Y."/>
            <person name="Xu X."/>
            <person name="Gao Z."/>
            <person name="Pan H."/>
            <person name="Jian J."/>
            <person name="Tian Y."/>
            <person name="Yue Z."/>
            <person name="Xu Y."/>
        </authorList>
    </citation>
    <scope>NUCLEOTIDE SEQUENCE [LARGE SCALE GENOMIC DNA]</scope>
    <source>
        <strain evidence="3">cv. Dabenzi</strain>
    </source>
</reference>
<name>A0A218WWS3_PUNGR</name>
<comment type="caution">
    <text evidence="2">The sequence shown here is derived from an EMBL/GenBank/DDBJ whole genome shotgun (WGS) entry which is preliminary data.</text>
</comment>
<protein>
    <submittedName>
        <fullName evidence="2">Uncharacterized protein</fullName>
    </submittedName>
</protein>
<feature type="region of interest" description="Disordered" evidence="1">
    <location>
        <begin position="102"/>
        <end position="124"/>
    </location>
</feature>
<sequence>MVSKTKSAAGLSPRESKLLFFLGSSDSPFAIDFSTLQYPSPLPPPPPPPQAAAMVSLVLLHPHAVVSLQAFIASNKHTTVFLVRAQAKTDLGDVKVLKQLNDSVDPTSVSPGSCLGSSGDVDEN</sequence>
<dbReference type="AlphaFoldDB" id="A0A218WWS3"/>
<dbReference type="Proteomes" id="UP000197138">
    <property type="component" value="Unassembled WGS sequence"/>
</dbReference>
<dbReference type="EMBL" id="MTKT01002905">
    <property type="protein sequence ID" value="OWM76998.1"/>
    <property type="molecule type" value="Genomic_DNA"/>
</dbReference>